<dbReference type="InterPro" id="IPR029099">
    <property type="entry name" value="Pribosyltran_N"/>
</dbReference>
<dbReference type="InterPro" id="IPR000836">
    <property type="entry name" value="PRTase_dom"/>
</dbReference>
<dbReference type="GO" id="GO:0005737">
    <property type="term" value="C:cytoplasm"/>
    <property type="evidence" value="ECO:0007669"/>
    <property type="project" value="TreeGrafter"/>
</dbReference>
<dbReference type="CDD" id="cd06223">
    <property type="entry name" value="PRTases_typeI"/>
    <property type="match status" value="1"/>
</dbReference>
<dbReference type="Proteomes" id="UP000307749">
    <property type="component" value="Unassembled WGS sequence"/>
</dbReference>
<feature type="domain" description="Phosphoribosyltransferase" evidence="3">
    <location>
        <begin position="142"/>
        <end position="243"/>
    </location>
</feature>
<dbReference type="SMART" id="SM01400">
    <property type="entry name" value="Pribosyltran_N"/>
    <property type="match status" value="1"/>
</dbReference>
<dbReference type="GO" id="GO:0006164">
    <property type="term" value="P:purine nucleotide biosynthetic process"/>
    <property type="evidence" value="ECO:0007669"/>
    <property type="project" value="TreeGrafter"/>
</dbReference>
<dbReference type="OrthoDB" id="324294at2"/>
<evidence type="ECO:0000259" key="4">
    <source>
        <dbReference type="Pfam" id="PF13793"/>
    </source>
</evidence>
<dbReference type="NCBIfam" id="NF005537">
    <property type="entry name" value="PRK07199.1"/>
    <property type="match status" value="1"/>
</dbReference>
<accession>A0A4S3KQM0</accession>
<dbReference type="PANTHER" id="PTHR10210:SF41">
    <property type="entry name" value="RIBOSE-PHOSPHATE PYROPHOSPHOKINASE 1, CHLOROPLASTIC"/>
    <property type="match status" value="1"/>
</dbReference>
<organism evidence="5 6">
    <name type="scientific">Metallibacterium scheffleri</name>
    <dbReference type="NCBI Taxonomy" id="993689"/>
    <lineage>
        <taxon>Bacteria</taxon>
        <taxon>Pseudomonadati</taxon>
        <taxon>Pseudomonadota</taxon>
        <taxon>Gammaproteobacteria</taxon>
        <taxon>Lysobacterales</taxon>
        <taxon>Rhodanobacteraceae</taxon>
        <taxon>Metallibacterium</taxon>
    </lineage>
</organism>
<dbReference type="NCBIfam" id="TIGR01251">
    <property type="entry name" value="ribP_PPkin"/>
    <property type="match status" value="1"/>
</dbReference>
<dbReference type="PANTHER" id="PTHR10210">
    <property type="entry name" value="RIBOSE-PHOSPHATE DIPHOSPHOKINASE FAMILY MEMBER"/>
    <property type="match status" value="1"/>
</dbReference>
<dbReference type="InterPro" id="IPR029057">
    <property type="entry name" value="PRTase-like"/>
</dbReference>
<dbReference type="GO" id="GO:0000287">
    <property type="term" value="F:magnesium ion binding"/>
    <property type="evidence" value="ECO:0007669"/>
    <property type="project" value="InterPro"/>
</dbReference>
<dbReference type="InterPro" id="IPR005946">
    <property type="entry name" value="Rib-P_diPkinase"/>
</dbReference>
<dbReference type="AlphaFoldDB" id="A0A4S3KQM0"/>
<dbReference type="Gene3D" id="3.40.50.2020">
    <property type="match status" value="2"/>
</dbReference>
<dbReference type="GO" id="GO:0002189">
    <property type="term" value="C:ribose phosphate diphosphokinase complex"/>
    <property type="evidence" value="ECO:0007669"/>
    <property type="project" value="TreeGrafter"/>
</dbReference>
<name>A0A4S3KQM0_9GAMM</name>
<dbReference type="GO" id="GO:0004749">
    <property type="term" value="F:ribose phosphate diphosphokinase activity"/>
    <property type="evidence" value="ECO:0007669"/>
    <property type="project" value="TreeGrafter"/>
</dbReference>
<evidence type="ECO:0000259" key="3">
    <source>
        <dbReference type="Pfam" id="PF00156"/>
    </source>
</evidence>
<dbReference type="Pfam" id="PF13793">
    <property type="entry name" value="Pribosyltran_N"/>
    <property type="match status" value="1"/>
</dbReference>
<feature type="domain" description="Ribose-phosphate pyrophosphokinase N-terminal" evidence="4">
    <location>
        <begin position="11"/>
        <end position="122"/>
    </location>
</feature>
<dbReference type="Pfam" id="PF00156">
    <property type="entry name" value="Pribosyltran"/>
    <property type="match status" value="1"/>
</dbReference>
<keyword evidence="6" id="KW-1185">Reference proteome</keyword>
<keyword evidence="1 2" id="KW-0545">Nucleotide biosynthesis</keyword>
<evidence type="ECO:0000313" key="6">
    <source>
        <dbReference type="Proteomes" id="UP000307749"/>
    </source>
</evidence>
<gene>
    <name evidence="5" type="ORF">B1806_06990</name>
</gene>
<evidence type="ECO:0000256" key="1">
    <source>
        <dbReference type="ARBA" id="ARBA00022727"/>
    </source>
</evidence>
<dbReference type="GO" id="GO:0006015">
    <property type="term" value="P:5-phosphoribose 1-diphosphate biosynthetic process"/>
    <property type="evidence" value="ECO:0007669"/>
    <property type="project" value="TreeGrafter"/>
</dbReference>
<dbReference type="SUPFAM" id="SSF53271">
    <property type="entry name" value="PRTase-like"/>
    <property type="match status" value="2"/>
</dbReference>
<protein>
    <submittedName>
        <fullName evidence="5">Uncharacterized protein</fullName>
    </submittedName>
</protein>
<comment type="similarity">
    <text evidence="2">Belongs to the ribose-phosphate pyrophosphokinase family.</text>
</comment>
<dbReference type="STRING" id="993689.GCA_002077135_01600"/>
<dbReference type="EMBL" id="MWQO01000022">
    <property type="protein sequence ID" value="THD10758.1"/>
    <property type="molecule type" value="Genomic_DNA"/>
</dbReference>
<evidence type="ECO:0000256" key="2">
    <source>
        <dbReference type="RuleBase" id="RU004324"/>
    </source>
</evidence>
<reference evidence="5 6" key="1">
    <citation type="submission" date="2017-02" db="EMBL/GenBank/DDBJ databases">
        <title>Whole genome sequencing of Metallibacterium scheffleri DSM 24874 (T).</title>
        <authorList>
            <person name="Kumar S."/>
            <person name="Patil P."/>
            <person name="Patil P.B."/>
        </authorList>
    </citation>
    <scope>NUCLEOTIDE SEQUENCE [LARGE SCALE GENOMIC DNA]</scope>
    <source>
        <strain evidence="5 6">DSM 24874</strain>
    </source>
</reference>
<proteinExistence type="inferred from homology"/>
<evidence type="ECO:0000313" key="5">
    <source>
        <dbReference type="EMBL" id="THD10758.1"/>
    </source>
</evidence>
<comment type="caution">
    <text evidence="5">The sequence shown here is derived from an EMBL/GenBank/DDBJ whole genome shotgun (WGS) entry which is preliminary data.</text>
</comment>
<sequence>MTLINLYPLPGNEATAARITQTLRARGHDARVATCEVHRFPDGEALLRLDPPAPEAESVLVCTLDHPDAKTVPLLMAAATLRELGTRRIGLVAPYLAYMRQDARFAPGQAISARVYAALLSAHCDWLLTVDPHLHRIHDLGEIYTLRAHALHAAPLLADWITRNVSRPLILGPDRESMQWAEDVARRVGAPLVILDKTRLGDSAVRISVPDLTRWPGHTPVLIDDVISSGRTLIAALEHLRTQHTPPPVCVAVHGLCAGDALPAILAAGAARVMCSNSVAHAATPIDLTGLLADGIVTMLATP</sequence>
<dbReference type="RefSeq" id="WP_081126978.1">
    <property type="nucleotide sequence ID" value="NZ_LDOS01000002.1"/>
</dbReference>